<dbReference type="RefSeq" id="WP_285273820.1">
    <property type="nucleotide sequence ID" value="NZ_JASNVW010000003.1"/>
</dbReference>
<dbReference type="AlphaFoldDB" id="A0ABD4Z809"/>
<gene>
    <name evidence="1" type="ORF">QPL79_05605</name>
</gene>
<evidence type="ECO:0000313" key="2">
    <source>
        <dbReference type="Proteomes" id="UP001529235"/>
    </source>
</evidence>
<evidence type="ECO:0000313" key="1">
    <source>
        <dbReference type="EMBL" id="MDK6028834.1"/>
    </source>
</evidence>
<accession>A0ABD4Z809</accession>
<dbReference type="Proteomes" id="UP001529235">
    <property type="component" value="Unassembled WGS sequence"/>
</dbReference>
<reference evidence="1 2" key="1">
    <citation type="submission" date="2023-05" db="EMBL/GenBank/DDBJ databases">
        <title>A new hyperthermophilic archaea 'Ignisphaera cupida' sp. nov. and description of the family 'Ignisphaeraceae' fam. nov.</title>
        <authorList>
            <person name="Podosokorskaya O.A."/>
            <person name="Elcheninov A.G."/>
            <person name="Klukina A."/>
            <person name="Merkel A.Y."/>
        </authorList>
    </citation>
    <scope>NUCLEOTIDE SEQUENCE [LARGE SCALE GENOMIC DNA]</scope>
    <source>
        <strain evidence="1 2">4213-co</strain>
    </source>
</reference>
<evidence type="ECO:0008006" key="3">
    <source>
        <dbReference type="Google" id="ProtNLM"/>
    </source>
</evidence>
<keyword evidence="2" id="KW-1185">Reference proteome</keyword>
<name>A0ABD4Z809_9CREN</name>
<sequence length="84" mass="10122">MRRRVIYNHGPELIGIFVEVFESEWVGEFDVVVNALEYLTEYYTRSRYPFLMLERFWGPEDVIDAEKALEVVRNYLKRRAVIDC</sequence>
<proteinExistence type="predicted"/>
<protein>
    <recommendedName>
        <fullName evidence="3">HEPN domain-containing protein</fullName>
    </recommendedName>
</protein>
<dbReference type="SUPFAM" id="SSF81593">
    <property type="entry name" value="Nucleotidyltransferase substrate binding subunit/domain"/>
    <property type="match status" value="1"/>
</dbReference>
<comment type="caution">
    <text evidence="1">The sequence shown here is derived from an EMBL/GenBank/DDBJ whole genome shotgun (WGS) entry which is preliminary data.</text>
</comment>
<dbReference type="Gene3D" id="1.20.120.330">
    <property type="entry name" value="Nucleotidyltransferases domain 2"/>
    <property type="match status" value="1"/>
</dbReference>
<organism evidence="1 2">
    <name type="scientific">Ignisphaera cupida</name>
    <dbReference type="NCBI Taxonomy" id="3050454"/>
    <lineage>
        <taxon>Archaea</taxon>
        <taxon>Thermoproteota</taxon>
        <taxon>Thermoprotei</taxon>
        <taxon>Desulfurococcales</taxon>
        <taxon>Desulfurococcaceae</taxon>
        <taxon>Ignisphaera</taxon>
    </lineage>
</organism>
<dbReference type="EMBL" id="JASNVW010000003">
    <property type="protein sequence ID" value="MDK6028834.1"/>
    <property type="molecule type" value="Genomic_DNA"/>
</dbReference>